<evidence type="ECO:0000259" key="2">
    <source>
        <dbReference type="PROSITE" id="PS50914"/>
    </source>
</evidence>
<gene>
    <name evidence="4" type="ORF">QO018_005520</name>
</gene>
<dbReference type="Gene3D" id="3.30.1340.30">
    <property type="match status" value="1"/>
</dbReference>
<feature type="region of interest" description="Disordered" evidence="1">
    <location>
        <begin position="84"/>
        <end position="112"/>
    </location>
</feature>
<dbReference type="Pfam" id="PF04972">
    <property type="entry name" value="BON"/>
    <property type="match status" value="1"/>
</dbReference>
<dbReference type="InterPro" id="IPR018392">
    <property type="entry name" value="LysM"/>
</dbReference>
<accession>A0ABU0MT09</accession>
<feature type="compositionally biased region" description="Low complexity" evidence="1">
    <location>
        <begin position="102"/>
        <end position="112"/>
    </location>
</feature>
<evidence type="ECO:0000259" key="3">
    <source>
        <dbReference type="PROSITE" id="PS51782"/>
    </source>
</evidence>
<dbReference type="SMART" id="SM00257">
    <property type="entry name" value="LysM"/>
    <property type="match status" value="1"/>
</dbReference>
<dbReference type="CDD" id="cd00118">
    <property type="entry name" value="LysM"/>
    <property type="match status" value="1"/>
</dbReference>
<comment type="caution">
    <text evidence="4">The sequence shown here is derived from an EMBL/GenBank/DDBJ whole genome shotgun (WGS) entry which is preliminary data.</text>
</comment>
<proteinExistence type="predicted"/>
<feature type="domain" description="LysM" evidence="3">
    <location>
        <begin position="114"/>
        <end position="163"/>
    </location>
</feature>
<feature type="compositionally biased region" description="Gly residues" evidence="1">
    <location>
        <begin position="86"/>
        <end position="101"/>
    </location>
</feature>
<dbReference type="PANTHER" id="PTHR34700">
    <property type="entry name" value="POTASSIUM BINDING PROTEIN KBP"/>
    <property type="match status" value="1"/>
</dbReference>
<name>A0ABU0MT09_9PROT</name>
<dbReference type="InterPro" id="IPR052196">
    <property type="entry name" value="Bact_Kbp"/>
</dbReference>
<dbReference type="Pfam" id="PF01476">
    <property type="entry name" value="LysM"/>
    <property type="match status" value="1"/>
</dbReference>
<dbReference type="InterPro" id="IPR007055">
    <property type="entry name" value="BON_dom"/>
</dbReference>
<organism evidence="4 5">
    <name type="scientific">Azospirillum picis</name>
    <dbReference type="NCBI Taxonomy" id="488438"/>
    <lineage>
        <taxon>Bacteria</taxon>
        <taxon>Pseudomonadati</taxon>
        <taxon>Pseudomonadota</taxon>
        <taxon>Alphaproteobacteria</taxon>
        <taxon>Rhodospirillales</taxon>
        <taxon>Azospirillaceae</taxon>
        <taxon>Azospirillum</taxon>
    </lineage>
</organism>
<protein>
    <submittedName>
        <fullName evidence="4">Nucleoid-associated protein YgaU</fullName>
    </submittedName>
</protein>
<keyword evidence="5" id="KW-1185">Reference proteome</keyword>
<evidence type="ECO:0000313" key="4">
    <source>
        <dbReference type="EMBL" id="MDQ0536623.1"/>
    </source>
</evidence>
<dbReference type="Proteomes" id="UP001244552">
    <property type="component" value="Unassembled WGS sequence"/>
</dbReference>
<evidence type="ECO:0000256" key="1">
    <source>
        <dbReference type="SAM" id="MobiDB-lite"/>
    </source>
</evidence>
<dbReference type="Gene3D" id="3.10.350.10">
    <property type="entry name" value="LysM domain"/>
    <property type="match status" value="1"/>
</dbReference>
<dbReference type="EMBL" id="JAUSVU010000029">
    <property type="protein sequence ID" value="MDQ0536623.1"/>
    <property type="molecule type" value="Genomic_DNA"/>
</dbReference>
<dbReference type="PROSITE" id="PS50914">
    <property type="entry name" value="BON"/>
    <property type="match status" value="1"/>
</dbReference>
<feature type="domain" description="BON" evidence="2">
    <location>
        <begin position="16"/>
        <end position="84"/>
    </location>
</feature>
<dbReference type="RefSeq" id="WP_209989567.1">
    <property type="nucleotide sequence ID" value="NZ_JAGINO010000029.1"/>
</dbReference>
<dbReference type="SUPFAM" id="SSF54106">
    <property type="entry name" value="LysM domain"/>
    <property type="match status" value="1"/>
</dbReference>
<evidence type="ECO:0000313" key="5">
    <source>
        <dbReference type="Proteomes" id="UP001244552"/>
    </source>
</evidence>
<dbReference type="InterPro" id="IPR036779">
    <property type="entry name" value="LysM_dom_sf"/>
</dbReference>
<reference evidence="4 5" key="1">
    <citation type="submission" date="2023-07" db="EMBL/GenBank/DDBJ databases">
        <title>Genomic Encyclopedia of Type Strains, Phase IV (KMG-IV): sequencing the most valuable type-strain genomes for metagenomic binning, comparative biology and taxonomic classification.</title>
        <authorList>
            <person name="Goeker M."/>
        </authorList>
    </citation>
    <scope>NUCLEOTIDE SEQUENCE [LARGE SCALE GENOMIC DNA]</scope>
    <source>
        <strain evidence="4 5">DSM 19922</strain>
    </source>
</reference>
<dbReference type="PROSITE" id="PS51782">
    <property type="entry name" value="LYSM"/>
    <property type="match status" value="1"/>
</dbReference>
<sequence length="167" mass="17360">MGLFDFFRRDAGPKVGGESPTPDALRQHLNQLGISTNGLDIAVDGDTVTVRGAAPSQDQREKIVIALGNVHGIGKVEDQLGVSAANGGGEAAAPVDGGGGAPANAPAPENPASQFYTVQSGDTLSKISKHFYHDANKYSAIFEANRPMLKDPDEIYPGQVLRIPPGA</sequence>
<dbReference type="PANTHER" id="PTHR34700:SF8">
    <property type="entry name" value="POTASSIUM BINDING PROTEIN KBP"/>
    <property type="match status" value="1"/>
</dbReference>